<proteinExistence type="inferred from homology"/>
<comment type="caution">
    <text evidence="11">The sequence shown here is derived from an EMBL/GenBank/DDBJ whole genome shotgun (WGS) entry which is preliminary data.</text>
</comment>
<dbReference type="SUPFAM" id="SSF52540">
    <property type="entry name" value="P-loop containing nucleoside triphosphate hydrolases"/>
    <property type="match status" value="1"/>
</dbReference>
<dbReference type="InterPro" id="IPR036961">
    <property type="entry name" value="Kinesin_motor_dom_sf"/>
</dbReference>
<dbReference type="PANTHER" id="PTHR47969:SF15">
    <property type="entry name" value="CHROMOSOME-ASSOCIATED KINESIN KIF4A-RELATED"/>
    <property type="match status" value="1"/>
</dbReference>
<reference evidence="11 12" key="1">
    <citation type="submission" date="2023-10" db="EMBL/GenBank/DDBJ databases">
        <authorList>
            <person name="Maclean D."/>
            <person name="Macfadyen A."/>
        </authorList>
    </citation>
    <scope>NUCLEOTIDE SEQUENCE [LARGE SCALE GENOMIC DNA]</scope>
</reference>
<organism evidence="11 12">
    <name type="scientific">Coccomyxa viridis</name>
    <dbReference type="NCBI Taxonomy" id="1274662"/>
    <lineage>
        <taxon>Eukaryota</taxon>
        <taxon>Viridiplantae</taxon>
        <taxon>Chlorophyta</taxon>
        <taxon>core chlorophytes</taxon>
        <taxon>Trebouxiophyceae</taxon>
        <taxon>Trebouxiophyceae incertae sedis</taxon>
        <taxon>Coccomyxaceae</taxon>
        <taxon>Coccomyxa</taxon>
    </lineage>
</organism>
<evidence type="ECO:0000256" key="8">
    <source>
        <dbReference type="SAM" id="Coils"/>
    </source>
</evidence>
<feature type="compositionally biased region" description="Basic and acidic residues" evidence="9">
    <location>
        <begin position="610"/>
        <end position="619"/>
    </location>
</feature>
<dbReference type="InterPro" id="IPR027640">
    <property type="entry name" value="Kinesin-like_fam"/>
</dbReference>
<feature type="binding site" evidence="7">
    <location>
        <begin position="141"/>
        <end position="148"/>
    </location>
    <ligand>
        <name>ATP</name>
        <dbReference type="ChEBI" id="CHEBI:30616"/>
    </ligand>
</feature>
<dbReference type="GO" id="GO:0005737">
    <property type="term" value="C:cytoplasm"/>
    <property type="evidence" value="ECO:0007669"/>
    <property type="project" value="UniProtKB-SubCell"/>
</dbReference>
<dbReference type="InterPro" id="IPR001752">
    <property type="entry name" value="Kinesin_motor_dom"/>
</dbReference>
<evidence type="ECO:0000256" key="5">
    <source>
        <dbReference type="ARBA" id="ARBA00023054"/>
    </source>
</evidence>
<dbReference type="PANTHER" id="PTHR47969">
    <property type="entry name" value="CHROMOSOME-ASSOCIATED KINESIN KIF4A-RELATED"/>
    <property type="match status" value="1"/>
</dbReference>
<dbReference type="Gene3D" id="3.40.850.10">
    <property type="entry name" value="Kinesin motor domain"/>
    <property type="match status" value="1"/>
</dbReference>
<feature type="compositionally biased region" description="Low complexity" evidence="9">
    <location>
        <begin position="1413"/>
        <end position="1430"/>
    </location>
</feature>
<keyword evidence="5 8" id="KW-0175">Coiled coil</keyword>
<keyword evidence="4 7" id="KW-0067">ATP-binding</keyword>
<evidence type="ECO:0000256" key="9">
    <source>
        <dbReference type="SAM" id="MobiDB-lite"/>
    </source>
</evidence>
<gene>
    <name evidence="11" type="ORF">CVIRNUC_010261</name>
</gene>
<dbReference type="GO" id="GO:0008017">
    <property type="term" value="F:microtubule binding"/>
    <property type="evidence" value="ECO:0007669"/>
    <property type="project" value="InterPro"/>
</dbReference>
<protein>
    <recommendedName>
        <fullName evidence="10">Kinesin motor domain-containing protein</fullName>
    </recommendedName>
</protein>
<feature type="coiled-coil region" evidence="8">
    <location>
        <begin position="976"/>
        <end position="1028"/>
    </location>
</feature>
<dbReference type="InterPro" id="IPR027417">
    <property type="entry name" value="P-loop_NTPase"/>
</dbReference>
<evidence type="ECO:0000256" key="7">
    <source>
        <dbReference type="PROSITE-ProRule" id="PRU00283"/>
    </source>
</evidence>
<dbReference type="PROSITE" id="PS50067">
    <property type="entry name" value="KINESIN_MOTOR_2"/>
    <property type="match status" value="1"/>
</dbReference>
<feature type="region of interest" description="Disordered" evidence="9">
    <location>
        <begin position="588"/>
        <end position="619"/>
    </location>
</feature>
<feature type="compositionally biased region" description="Low complexity" evidence="9">
    <location>
        <begin position="1441"/>
        <end position="1455"/>
    </location>
</feature>
<dbReference type="GO" id="GO:0007052">
    <property type="term" value="P:mitotic spindle organization"/>
    <property type="evidence" value="ECO:0007669"/>
    <property type="project" value="TreeGrafter"/>
</dbReference>
<dbReference type="Pfam" id="PF00225">
    <property type="entry name" value="Kinesin"/>
    <property type="match status" value="1"/>
</dbReference>
<feature type="coiled-coil region" evidence="8">
    <location>
        <begin position="767"/>
        <end position="794"/>
    </location>
</feature>
<evidence type="ECO:0000256" key="6">
    <source>
        <dbReference type="ARBA" id="ARBA00023175"/>
    </source>
</evidence>
<name>A0AAV1IKR5_9CHLO</name>
<keyword evidence="6 7" id="KW-0505">Motor protein</keyword>
<keyword evidence="2" id="KW-0963">Cytoplasm</keyword>
<comment type="subcellular location">
    <subcellularLocation>
        <location evidence="1">Cytoplasm</location>
    </subcellularLocation>
</comment>
<feature type="compositionally biased region" description="Basic residues" evidence="9">
    <location>
        <begin position="597"/>
        <end position="606"/>
    </location>
</feature>
<keyword evidence="3 7" id="KW-0547">Nucleotide-binding</keyword>
<evidence type="ECO:0000256" key="3">
    <source>
        <dbReference type="ARBA" id="ARBA00022741"/>
    </source>
</evidence>
<evidence type="ECO:0000259" key="10">
    <source>
        <dbReference type="PROSITE" id="PS50067"/>
    </source>
</evidence>
<feature type="compositionally biased region" description="Basic residues" evidence="9">
    <location>
        <begin position="1581"/>
        <end position="1592"/>
    </location>
</feature>
<feature type="domain" description="Kinesin motor" evidence="10">
    <location>
        <begin position="54"/>
        <end position="420"/>
    </location>
</feature>
<feature type="coiled-coil region" evidence="8">
    <location>
        <begin position="876"/>
        <end position="931"/>
    </location>
</feature>
<evidence type="ECO:0000256" key="4">
    <source>
        <dbReference type="ARBA" id="ARBA00022840"/>
    </source>
</evidence>
<dbReference type="GO" id="GO:0007018">
    <property type="term" value="P:microtubule-based movement"/>
    <property type="evidence" value="ECO:0007669"/>
    <property type="project" value="InterPro"/>
</dbReference>
<evidence type="ECO:0000256" key="1">
    <source>
        <dbReference type="ARBA" id="ARBA00004496"/>
    </source>
</evidence>
<dbReference type="GO" id="GO:0005875">
    <property type="term" value="C:microtubule associated complex"/>
    <property type="evidence" value="ECO:0007669"/>
    <property type="project" value="TreeGrafter"/>
</dbReference>
<dbReference type="EMBL" id="CAUYUE010000016">
    <property type="protein sequence ID" value="CAK0787045.1"/>
    <property type="molecule type" value="Genomic_DNA"/>
</dbReference>
<accession>A0AAV1IKR5</accession>
<dbReference type="PRINTS" id="PR00380">
    <property type="entry name" value="KINESINHEAVY"/>
</dbReference>
<dbReference type="Proteomes" id="UP001314263">
    <property type="component" value="Unassembled WGS sequence"/>
</dbReference>
<feature type="compositionally biased region" description="Low complexity" evidence="9">
    <location>
        <begin position="1307"/>
        <end position="1320"/>
    </location>
</feature>
<feature type="region of interest" description="Disordered" evidence="9">
    <location>
        <begin position="1078"/>
        <end position="1279"/>
    </location>
</feature>
<feature type="region of interest" description="Disordered" evidence="9">
    <location>
        <begin position="1407"/>
        <end position="1505"/>
    </location>
</feature>
<comment type="similarity">
    <text evidence="7">Belongs to the TRAFAC class myosin-kinesin ATPase superfamily. Kinesin family.</text>
</comment>
<evidence type="ECO:0000256" key="2">
    <source>
        <dbReference type="ARBA" id="ARBA00022490"/>
    </source>
</evidence>
<dbReference type="GO" id="GO:0005524">
    <property type="term" value="F:ATP binding"/>
    <property type="evidence" value="ECO:0007669"/>
    <property type="project" value="UniProtKB-UniRule"/>
</dbReference>
<dbReference type="SMART" id="SM00129">
    <property type="entry name" value="KISc"/>
    <property type="match status" value="1"/>
</dbReference>
<feature type="compositionally biased region" description="Low complexity" evidence="9">
    <location>
        <begin position="1136"/>
        <end position="1171"/>
    </location>
</feature>
<dbReference type="GO" id="GO:0051231">
    <property type="term" value="P:spindle elongation"/>
    <property type="evidence" value="ECO:0007669"/>
    <property type="project" value="TreeGrafter"/>
</dbReference>
<keyword evidence="12" id="KW-1185">Reference proteome</keyword>
<feature type="region of interest" description="Disordered" evidence="9">
    <location>
        <begin position="1552"/>
        <end position="1592"/>
    </location>
</feature>
<evidence type="ECO:0000313" key="12">
    <source>
        <dbReference type="Proteomes" id="UP001314263"/>
    </source>
</evidence>
<sequence>MVEQQEGDLRLSDANPQRRLDLHFAQVSKEQQRTGDNVQDISGAGCATEMDLQMLGVVVRIRGPGGEKLPSCAQRTSETSLVLIPPEGHRAQKAGTEGPPLTFSRVIGPSASQAEAFSATAAPLVQRLLRDGLSSTMMAYGMIGAGKTFTMDGGDTGDIDTEGRRSHWGVIQRALDSIFEDPRTREEELTVHVSHYEVSEEKVYDLLPNVKSRPLPIGPRRALNVREDAHGRAYVDGLTEEPVRSLHEAWDCLLERSCKQERARGHRVKTGLRLSSRSHSVVTIAVYKPLLDIVGGGTAEGAASLGDRKFLQGKLTFVDLAGKESASKAGNMGDLWQKSKANNRNLYFLEQCIDVHRFNLTNSAGESRSIPYRSSKITHLFWDKLHGWGELLLCVNISPAPEDYDDTARVLSVAQQAYAIGMAPRRAAPLRPLKAKTPNVAKRHLAQLQPRQVAAKSQLVVKAPPAAAPSRAKPPGAGSTAQTAFTAGSTAALPTCAAGSPNSRAAALQAAVDSLTEKLALMEAQQMRGDAERLARMHDEIHDEIHKEMSDSFTQLWQEAVDREQDAYAAKELALKQKHEAEVKALQEQLQNASKRPASRKGRAGKAVRPGKDEQFEKADPLQEENATLKEQLQAAQQVTQQLEQQLSQAAQSAQDATDLSHQLEALQKSAEDNYRKCQEELSAVAYTERAHAEELRAQQQQHEQALEDYEQLFRLRNAAILQMEAEARKLRIQVGELRRNAALSAASLEGQKKLLAAEVGALSRDRDQWKCQCEALRSESSRAEESRAAAAQQLQACQERLTFANAALEADALARQAAQRDTEALLAEAGAQKLTLQSKLAAADAALDAETLARAAAQHAAAAAQTRAAELEAGLSEQTKARQAAEQGMQAAEARVAGLETKLQDHMAARKAAEQGMQTAEARVSELESALQQHMVGRLAAQQASVEAAIELLDAETTAEINAEEVTRLVDEAAAHKAAREFEREIERLDMLEEAHAQALANTLPKVEMLNHQLNQAQKEILRLRAQLAHRPGTSANPAILCTATAEGQASGPKGRGAAGTPHNIALARARAAVMLSPQQSPLSQEPAPTPERAAETGACPQGAPPTAAQRPSALSQQTPGAQGAPRQAAKESAQHPTPSHAAHAAAVPDQQPPTAKQPAAAAGQDDPGQSWAIDGSAAPAVPELARQLPAFPVPPAAMTRTRRRTMAVSSQSEGVAKPAANKPSQADTGKDNGAARAQEQTCSAAPEQGAADGVAMSLSKVPDQASAEAPRQARLTRRATLATSAAVAGKRSAAEAACAGQQLDGPAPAGAGRAKGAGMAQMPDEAAVDCPGPAPSQKRRKTTASRLAGVPEQEATADAPAIPEQPPPALDTIVESDTEEGGDRPSLQVKAAAIETAAPAALGSLSHGVQGQAPARDQAARAAATGHATEGKAPAFSNGLLQPHSQHQSSGSSAEKGRPEGVGAGKQDRKPARRSMRRCTMAARPGSALRQAGRPGSALSPVLEHSLAASGMRAPAQAASRNLKGTALSRATGATTAGIIDKENDCAIAGTRPTLRRGPKSTQATEKEPMKQASPVALRTRRTRRAGTPV</sequence>
<evidence type="ECO:0000313" key="11">
    <source>
        <dbReference type="EMBL" id="CAK0787045.1"/>
    </source>
</evidence>
<dbReference type="GO" id="GO:0003777">
    <property type="term" value="F:microtubule motor activity"/>
    <property type="evidence" value="ECO:0007669"/>
    <property type="project" value="InterPro"/>
</dbReference>
<feature type="region of interest" description="Disordered" evidence="9">
    <location>
        <begin position="1291"/>
        <end position="1394"/>
    </location>
</feature>